<keyword evidence="8" id="KW-1185">Reference proteome</keyword>
<dbReference type="Pfam" id="PF02899">
    <property type="entry name" value="Phage_int_SAM_1"/>
    <property type="match status" value="1"/>
</dbReference>
<dbReference type="PROSITE" id="PS51898">
    <property type="entry name" value="TYR_RECOMBINASE"/>
    <property type="match status" value="1"/>
</dbReference>
<keyword evidence="2 4" id="KW-0238">DNA-binding</keyword>
<sequence>MFGPSASRCHLDAILARCDGAYSPTTLRGYRNDLLVFMRWCARSGRNWLPASPAAVARFIDEEARSISIATIRRRVCAIQFAHRISDLPSPVRHSDVYLALRRATRAKRRRPRQALGLTAGMLERIAAACPDTLSGARDAALFSVGYDTLCRSAELAAMRVEHVSADLGSLVVPRSKSDPFGDGRVAYLSAASAARLRRWLDLAGIAWGPLFRGLHTGAVSPTALDTSSIRRRIKVVARRAGLSAEQVRHLSGHSMRVGAAQDMLVAGVDTLGIMQAGGWRSHAVLARYVENAVVSAMHHRRWSRLQSQRECSGCHRPGMACV</sequence>
<evidence type="ECO:0000256" key="3">
    <source>
        <dbReference type="ARBA" id="ARBA00023172"/>
    </source>
</evidence>
<dbReference type="PROSITE" id="PS51900">
    <property type="entry name" value="CB"/>
    <property type="match status" value="1"/>
</dbReference>
<keyword evidence="1" id="KW-0229">DNA integration</keyword>
<dbReference type="Proteomes" id="UP001142648">
    <property type="component" value="Unassembled WGS sequence"/>
</dbReference>
<dbReference type="GO" id="GO:0003677">
    <property type="term" value="F:DNA binding"/>
    <property type="evidence" value="ECO:0007669"/>
    <property type="project" value="UniProtKB-UniRule"/>
</dbReference>
<dbReference type="RefSeq" id="WP_259962261.1">
    <property type="nucleotide sequence ID" value="NZ_JAOAMV010000005.1"/>
</dbReference>
<keyword evidence="3" id="KW-0233">DNA recombination</keyword>
<dbReference type="Gene3D" id="1.10.443.10">
    <property type="entry name" value="Intergrase catalytic core"/>
    <property type="match status" value="1"/>
</dbReference>
<feature type="domain" description="Core-binding (CB)" evidence="6">
    <location>
        <begin position="5"/>
        <end position="87"/>
    </location>
</feature>
<name>A0A9X2W1R9_9SPHN</name>
<dbReference type="PANTHER" id="PTHR34605">
    <property type="entry name" value="PHAGE_INTEGRASE DOMAIN-CONTAINING PROTEIN"/>
    <property type="match status" value="1"/>
</dbReference>
<dbReference type="EMBL" id="JAOAMV010000005">
    <property type="protein sequence ID" value="MCT2559373.1"/>
    <property type="molecule type" value="Genomic_DNA"/>
</dbReference>
<organism evidence="7 8">
    <name type="scientific">Tsuneonella litorea</name>
    <dbReference type="NCBI Taxonomy" id="2976475"/>
    <lineage>
        <taxon>Bacteria</taxon>
        <taxon>Pseudomonadati</taxon>
        <taxon>Pseudomonadota</taxon>
        <taxon>Alphaproteobacteria</taxon>
        <taxon>Sphingomonadales</taxon>
        <taxon>Erythrobacteraceae</taxon>
        <taxon>Tsuneonella</taxon>
    </lineage>
</organism>
<dbReference type="Pfam" id="PF00589">
    <property type="entry name" value="Phage_integrase"/>
    <property type="match status" value="1"/>
</dbReference>
<dbReference type="InterPro" id="IPR004107">
    <property type="entry name" value="Integrase_SAM-like_N"/>
</dbReference>
<dbReference type="InterPro" id="IPR013762">
    <property type="entry name" value="Integrase-like_cat_sf"/>
</dbReference>
<dbReference type="SUPFAM" id="SSF56349">
    <property type="entry name" value="DNA breaking-rejoining enzymes"/>
    <property type="match status" value="1"/>
</dbReference>
<dbReference type="SUPFAM" id="SSF47823">
    <property type="entry name" value="lambda integrase-like, N-terminal domain"/>
    <property type="match status" value="1"/>
</dbReference>
<dbReference type="InterPro" id="IPR002104">
    <property type="entry name" value="Integrase_catalytic"/>
</dbReference>
<evidence type="ECO:0000313" key="7">
    <source>
        <dbReference type="EMBL" id="MCT2559373.1"/>
    </source>
</evidence>
<feature type="domain" description="Tyr recombinase" evidence="5">
    <location>
        <begin position="113"/>
        <end position="305"/>
    </location>
</feature>
<evidence type="ECO:0000256" key="1">
    <source>
        <dbReference type="ARBA" id="ARBA00022908"/>
    </source>
</evidence>
<evidence type="ECO:0000313" key="8">
    <source>
        <dbReference type="Proteomes" id="UP001142648"/>
    </source>
</evidence>
<dbReference type="GO" id="GO:0015074">
    <property type="term" value="P:DNA integration"/>
    <property type="evidence" value="ECO:0007669"/>
    <property type="project" value="UniProtKB-KW"/>
</dbReference>
<dbReference type="InterPro" id="IPR044068">
    <property type="entry name" value="CB"/>
</dbReference>
<dbReference type="PANTHER" id="PTHR34605:SF3">
    <property type="entry name" value="P CELL-TYPE AGGLUTINATION PROTEIN MAP4-LIKE-RELATED"/>
    <property type="match status" value="1"/>
</dbReference>
<gene>
    <name evidence="7" type="ORF">N0B51_10320</name>
</gene>
<accession>A0A9X2W1R9</accession>
<evidence type="ECO:0000259" key="5">
    <source>
        <dbReference type="PROSITE" id="PS51898"/>
    </source>
</evidence>
<protein>
    <submittedName>
        <fullName evidence="7">Site-specific integrase</fullName>
    </submittedName>
</protein>
<dbReference type="GO" id="GO:0006310">
    <property type="term" value="P:DNA recombination"/>
    <property type="evidence" value="ECO:0007669"/>
    <property type="project" value="UniProtKB-KW"/>
</dbReference>
<dbReference type="InterPro" id="IPR052925">
    <property type="entry name" value="Phage_Integrase-like_Recomb"/>
</dbReference>
<dbReference type="InterPro" id="IPR010998">
    <property type="entry name" value="Integrase_recombinase_N"/>
</dbReference>
<proteinExistence type="predicted"/>
<reference evidence="7" key="1">
    <citation type="submission" date="2022-09" db="EMBL/GenBank/DDBJ databases">
        <title>The genome sequence of Tsuneonella sp. YG55.</title>
        <authorList>
            <person name="Liu Y."/>
        </authorList>
    </citation>
    <scope>NUCLEOTIDE SEQUENCE</scope>
    <source>
        <strain evidence="7">YG55</strain>
    </source>
</reference>
<dbReference type="AlphaFoldDB" id="A0A9X2W1R9"/>
<dbReference type="Gene3D" id="1.10.150.130">
    <property type="match status" value="1"/>
</dbReference>
<evidence type="ECO:0000256" key="4">
    <source>
        <dbReference type="PROSITE-ProRule" id="PRU01248"/>
    </source>
</evidence>
<comment type="caution">
    <text evidence="7">The sequence shown here is derived from an EMBL/GenBank/DDBJ whole genome shotgun (WGS) entry which is preliminary data.</text>
</comment>
<dbReference type="InterPro" id="IPR011010">
    <property type="entry name" value="DNA_brk_join_enz"/>
</dbReference>
<evidence type="ECO:0000256" key="2">
    <source>
        <dbReference type="ARBA" id="ARBA00023125"/>
    </source>
</evidence>
<evidence type="ECO:0000259" key="6">
    <source>
        <dbReference type="PROSITE" id="PS51900"/>
    </source>
</evidence>